<evidence type="ECO:0000256" key="7">
    <source>
        <dbReference type="SAM" id="Phobius"/>
    </source>
</evidence>
<dbReference type="Gene3D" id="3.40.30.10">
    <property type="entry name" value="Glutaredoxin"/>
    <property type="match status" value="1"/>
</dbReference>
<dbReference type="OrthoDB" id="4135024at2"/>
<dbReference type="PANTHER" id="PTHR13887:SF14">
    <property type="entry name" value="DISULFIDE BOND FORMATION PROTEIN D"/>
    <property type="match status" value="1"/>
</dbReference>
<proteinExistence type="inferred from homology"/>
<keyword evidence="5" id="KW-0676">Redox-active center</keyword>
<keyword evidence="7" id="KW-0472">Membrane</keyword>
<keyword evidence="7" id="KW-0812">Transmembrane</keyword>
<keyword evidence="10" id="KW-1185">Reference proteome</keyword>
<keyword evidence="7" id="KW-1133">Transmembrane helix</keyword>
<accession>A0A5N5W5Z7</accession>
<evidence type="ECO:0000256" key="2">
    <source>
        <dbReference type="ARBA" id="ARBA00022729"/>
    </source>
</evidence>
<dbReference type="GO" id="GO:0016491">
    <property type="term" value="F:oxidoreductase activity"/>
    <property type="evidence" value="ECO:0007669"/>
    <property type="project" value="UniProtKB-KW"/>
</dbReference>
<keyword evidence="3" id="KW-0560">Oxidoreductase</keyword>
<protein>
    <recommendedName>
        <fullName evidence="8">Thioredoxin-like fold domain-containing protein</fullName>
    </recommendedName>
</protein>
<organism evidence="9 10">
    <name type="scientific">Streptomyces mobaraensis</name>
    <name type="common">Streptoverticillium mobaraense</name>
    <dbReference type="NCBI Taxonomy" id="35621"/>
    <lineage>
        <taxon>Bacteria</taxon>
        <taxon>Bacillati</taxon>
        <taxon>Actinomycetota</taxon>
        <taxon>Actinomycetes</taxon>
        <taxon>Kitasatosporales</taxon>
        <taxon>Streptomycetaceae</taxon>
        <taxon>Streptomyces</taxon>
    </lineage>
</organism>
<dbReference type="InterPro" id="IPR012336">
    <property type="entry name" value="Thioredoxin-like_fold"/>
</dbReference>
<evidence type="ECO:0000256" key="5">
    <source>
        <dbReference type="ARBA" id="ARBA00023284"/>
    </source>
</evidence>
<feature type="region of interest" description="Disordered" evidence="6">
    <location>
        <begin position="58"/>
        <end position="81"/>
    </location>
</feature>
<name>A0A5N5W5Z7_STRMB</name>
<feature type="transmembrane region" description="Helical" evidence="7">
    <location>
        <begin position="32"/>
        <end position="54"/>
    </location>
</feature>
<evidence type="ECO:0000259" key="8">
    <source>
        <dbReference type="Pfam" id="PF13462"/>
    </source>
</evidence>
<feature type="region of interest" description="Disordered" evidence="6">
    <location>
        <begin position="1"/>
        <end position="27"/>
    </location>
</feature>
<dbReference type="Proteomes" id="UP000327000">
    <property type="component" value="Unassembled WGS sequence"/>
</dbReference>
<dbReference type="SUPFAM" id="SSF52833">
    <property type="entry name" value="Thioredoxin-like"/>
    <property type="match status" value="1"/>
</dbReference>
<dbReference type="InterPro" id="IPR036249">
    <property type="entry name" value="Thioredoxin-like_sf"/>
</dbReference>
<evidence type="ECO:0000313" key="10">
    <source>
        <dbReference type="Proteomes" id="UP000327000"/>
    </source>
</evidence>
<dbReference type="RefSeq" id="WP_152264291.1">
    <property type="nucleotide sequence ID" value="NZ_VOKX01000034.1"/>
</dbReference>
<sequence length="262" mass="27987">MNEKHSEGKRSARERLQEQREKDAARAKRKRALIAGLAVVGVLGTGAGVAAVVANTGGEKKDEAAGPPLPPQGALGKDGSTIPVGKKAAKATLTVYEDFRCPACGLFENAYRDTVRDLEQEGKLKTEYHIVTLIDRNLGGTGSLRAANAAACAQDVGKFAAFHDVLYKNQPPETKDAFAETSRLYELAGQVPGLNTPGFQKCVDDGTHDSWVKQAHEAFRKGAYKATPTVLLDGKSVYGDPAHPLTPAKLREMVVAAAKKKH</sequence>
<gene>
    <name evidence="9" type="ORF">FRZ00_18860</name>
</gene>
<dbReference type="EMBL" id="VOKX01000034">
    <property type="protein sequence ID" value="KAB7843029.1"/>
    <property type="molecule type" value="Genomic_DNA"/>
</dbReference>
<reference evidence="9 10" key="1">
    <citation type="journal article" date="2019" name="Microb. Cell Fact.">
        <title>Exploring novel herbicidin analogues by transcriptional regulator overexpression and MS/MS molecular networking.</title>
        <authorList>
            <person name="Shi Y."/>
            <person name="Gu R."/>
            <person name="Li Y."/>
            <person name="Wang X."/>
            <person name="Ren W."/>
            <person name="Li X."/>
            <person name="Wang L."/>
            <person name="Xie Y."/>
            <person name="Hong B."/>
        </authorList>
    </citation>
    <scope>NUCLEOTIDE SEQUENCE [LARGE SCALE GENOMIC DNA]</scope>
    <source>
        <strain evidence="9 10">US-43</strain>
    </source>
</reference>
<keyword evidence="4" id="KW-1015">Disulfide bond</keyword>
<dbReference type="PANTHER" id="PTHR13887">
    <property type="entry name" value="GLUTATHIONE S-TRANSFERASE KAPPA"/>
    <property type="match status" value="1"/>
</dbReference>
<keyword evidence="2" id="KW-0732">Signal</keyword>
<feature type="domain" description="Thioredoxin-like fold" evidence="8">
    <location>
        <begin position="80"/>
        <end position="253"/>
    </location>
</feature>
<comment type="caution">
    <text evidence="9">The sequence shown here is derived from an EMBL/GenBank/DDBJ whole genome shotgun (WGS) entry which is preliminary data.</text>
</comment>
<dbReference type="Pfam" id="PF13462">
    <property type="entry name" value="Thioredoxin_4"/>
    <property type="match status" value="1"/>
</dbReference>
<evidence type="ECO:0000256" key="4">
    <source>
        <dbReference type="ARBA" id="ARBA00023157"/>
    </source>
</evidence>
<evidence type="ECO:0000313" key="9">
    <source>
        <dbReference type="EMBL" id="KAB7843029.1"/>
    </source>
</evidence>
<comment type="similarity">
    <text evidence="1">Belongs to the thioredoxin family. DsbA subfamily.</text>
</comment>
<evidence type="ECO:0000256" key="3">
    <source>
        <dbReference type="ARBA" id="ARBA00023002"/>
    </source>
</evidence>
<feature type="compositionally biased region" description="Basic and acidic residues" evidence="6">
    <location>
        <begin position="1"/>
        <end position="26"/>
    </location>
</feature>
<evidence type="ECO:0000256" key="6">
    <source>
        <dbReference type="SAM" id="MobiDB-lite"/>
    </source>
</evidence>
<evidence type="ECO:0000256" key="1">
    <source>
        <dbReference type="ARBA" id="ARBA00005791"/>
    </source>
</evidence>
<dbReference type="CDD" id="cd02972">
    <property type="entry name" value="DsbA_family"/>
    <property type="match status" value="1"/>
</dbReference>
<dbReference type="AlphaFoldDB" id="A0A5N5W5Z7"/>